<dbReference type="AlphaFoldDB" id="A0A069DPJ6"/>
<dbReference type="PANTHER" id="PTHR12868:SF0">
    <property type="entry name" value="NADH DEHYDROGENASE [UBIQUINONE] 1 BETA SUBCOMPLEX SUBUNIT 9"/>
    <property type="match status" value="1"/>
</dbReference>
<dbReference type="GO" id="GO:0006120">
    <property type="term" value="P:mitochondrial electron transport, NADH to ubiquinone"/>
    <property type="evidence" value="ECO:0007669"/>
    <property type="project" value="InterPro"/>
</dbReference>
<keyword evidence="8" id="KW-0007">Acetylation</keyword>
<keyword evidence="7" id="KW-0249">Electron transport</keyword>
<organism evidence="13">
    <name type="scientific">Panstrongylus megistus</name>
    <dbReference type="NCBI Taxonomy" id="65343"/>
    <lineage>
        <taxon>Eukaryota</taxon>
        <taxon>Metazoa</taxon>
        <taxon>Ecdysozoa</taxon>
        <taxon>Arthropoda</taxon>
        <taxon>Hexapoda</taxon>
        <taxon>Insecta</taxon>
        <taxon>Pterygota</taxon>
        <taxon>Neoptera</taxon>
        <taxon>Paraneoptera</taxon>
        <taxon>Hemiptera</taxon>
        <taxon>Heteroptera</taxon>
        <taxon>Panheteroptera</taxon>
        <taxon>Cimicomorpha</taxon>
        <taxon>Reduviidae</taxon>
        <taxon>Triatominae</taxon>
        <taxon>Panstrongylus</taxon>
    </lineage>
</organism>
<evidence type="ECO:0000256" key="11">
    <source>
        <dbReference type="ARBA" id="ARBA00030192"/>
    </source>
</evidence>
<protein>
    <recommendedName>
        <fullName evidence="3">NADH dehydrogenase [ubiquinone] 1 beta subcomplex subunit 9</fullName>
    </recommendedName>
    <alternativeName>
        <fullName evidence="11">Complex I-B22</fullName>
    </alternativeName>
    <alternativeName>
        <fullName evidence="12">NADH-ubiquinone oxidoreductase B22 subunit</fullName>
    </alternativeName>
</protein>
<dbReference type="CDD" id="cd20263">
    <property type="entry name" value="Complex1_LYR_NDUFB9_LYRM3"/>
    <property type="match status" value="1"/>
</dbReference>
<evidence type="ECO:0000256" key="5">
    <source>
        <dbReference type="ARBA" id="ARBA00022660"/>
    </source>
</evidence>
<evidence type="ECO:0000256" key="2">
    <source>
        <dbReference type="ARBA" id="ARBA00009508"/>
    </source>
</evidence>
<keyword evidence="6" id="KW-0999">Mitochondrion inner membrane</keyword>
<keyword evidence="10" id="KW-0472">Membrane</keyword>
<sequence length="149" mass="18129">MASHLPFQLMISSERKMCSLFRRAVRNLESWHHDRAAFRYEVALLRARFDEIKMCKDRDPDVFNQLLKNEEQELFKYQHWQPKKWPKTIGGNAYGRVPVIPDWVLDYWHPLEKAQYPKYFATREKRKEEFIKMWEEEYGKPDVCKGGHH</sequence>
<reference evidence="13" key="1">
    <citation type="journal article" date="2015" name="J. Med. Entomol.">
        <title>A Deep Insight Into the Sialotranscriptome of the Chagas Disease Vector, Panstrongylus megistus (Hemiptera: Heteroptera).</title>
        <authorList>
            <person name="Ribeiro J.M."/>
            <person name="Schwarz A."/>
            <person name="Francischetti I.M."/>
        </authorList>
    </citation>
    <scope>NUCLEOTIDE SEQUENCE</scope>
    <source>
        <tissue evidence="13">Salivary glands</tissue>
    </source>
</reference>
<keyword evidence="13" id="KW-0830">Ubiquinone</keyword>
<dbReference type="EMBL" id="GBGD01003347">
    <property type="protein sequence ID" value="JAC85542.1"/>
    <property type="molecule type" value="mRNA"/>
</dbReference>
<evidence type="ECO:0000256" key="6">
    <source>
        <dbReference type="ARBA" id="ARBA00022792"/>
    </source>
</evidence>
<evidence type="ECO:0000256" key="7">
    <source>
        <dbReference type="ARBA" id="ARBA00022982"/>
    </source>
</evidence>
<evidence type="ECO:0000256" key="8">
    <source>
        <dbReference type="ARBA" id="ARBA00022990"/>
    </source>
</evidence>
<keyword evidence="9" id="KW-0496">Mitochondrion</keyword>
<dbReference type="InterPro" id="IPR033034">
    <property type="entry name" value="NDUFB9"/>
</dbReference>
<evidence type="ECO:0000256" key="12">
    <source>
        <dbReference type="ARBA" id="ARBA00032528"/>
    </source>
</evidence>
<evidence type="ECO:0000313" key="13">
    <source>
        <dbReference type="EMBL" id="JAC85542.1"/>
    </source>
</evidence>
<dbReference type="PANTHER" id="PTHR12868">
    <property type="entry name" value="NADH-UBIQUINONE OXIDOREDUCTASE B22 SUBUNIT"/>
    <property type="match status" value="1"/>
</dbReference>
<dbReference type="InterPro" id="IPR045292">
    <property type="entry name" value="Complex1_LYR_NDUFB9_LYRM3"/>
</dbReference>
<accession>A0A069DPJ6</accession>
<evidence type="ECO:0000256" key="1">
    <source>
        <dbReference type="ARBA" id="ARBA00004443"/>
    </source>
</evidence>
<comment type="subcellular location">
    <subcellularLocation>
        <location evidence="1">Mitochondrion inner membrane</location>
        <topology evidence="1">Peripheral membrane protein</topology>
        <orientation evidence="1">Matrix side</orientation>
    </subcellularLocation>
</comment>
<evidence type="ECO:0000256" key="9">
    <source>
        <dbReference type="ARBA" id="ARBA00023128"/>
    </source>
</evidence>
<proteinExistence type="evidence at transcript level"/>
<evidence type="ECO:0000256" key="10">
    <source>
        <dbReference type="ARBA" id="ARBA00023136"/>
    </source>
</evidence>
<evidence type="ECO:0000256" key="4">
    <source>
        <dbReference type="ARBA" id="ARBA00022448"/>
    </source>
</evidence>
<keyword evidence="5" id="KW-0679">Respiratory chain</keyword>
<evidence type="ECO:0000256" key="3">
    <source>
        <dbReference type="ARBA" id="ARBA00018684"/>
    </source>
</evidence>
<comment type="similarity">
    <text evidence="2">Belongs to the complex I LYR family.</text>
</comment>
<keyword evidence="4" id="KW-0813">Transport</keyword>
<dbReference type="GO" id="GO:0005743">
    <property type="term" value="C:mitochondrial inner membrane"/>
    <property type="evidence" value="ECO:0007669"/>
    <property type="project" value="UniProtKB-SubCell"/>
</dbReference>
<name>A0A069DPJ6_9HEMI</name>